<organism evidence="1 2">
    <name type="scientific">Macrococcoides canis</name>
    <dbReference type="NCBI Taxonomy" id="1855823"/>
    <lineage>
        <taxon>Bacteria</taxon>
        <taxon>Bacillati</taxon>
        <taxon>Bacillota</taxon>
        <taxon>Bacilli</taxon>
        <taxon>Bacillales</taxon>
        <taxon>Staphylococcaceae</taxon>
        <taxon>Macrococcoides</taxon>
    </lineage>
</organism>
<evidence type="ECO:0000313" key="1">
    <source>
        <dbReference type="EMBL" id="ARQ07100.1"/>
    </source>
</evidence>
<dbReference type="OrthoDB" id="9936981at2"/>
<sequence length="63" mass="7064">MKYLAKLSYASLYLLSTFIACLVVLFLALGFQMQPGSRIGLTILIQLSMFLLIATYKDLKEVS</sequence>
<name>A0A1W7ADC4_9STAP</name>
<reference evidence="1 2" key="1">
    <citation type="journal article" date="2017" name="Int. J. Syst. Evol. Microbiol.">
        <title>Macrococcus canis sp. nov., a skin bacterium associated with infections in dogs.</title>
        <authorList>
            <person name="Gobeli Brawand S."/>
            <person name="Cotting K."/>
            <person name="Gomez-Sanz E."/>
            <person name="Collaud A."/>
            <person name="Thomann A."/>
            <person name="Brodard I."/>
            <person name="Rodriguez-Campos S."/>
            <person name="Strauss C."/>
            <person name="Perreten V."/>
        </authorList>
    </citation>
    <scope>NUCLEOTIDE SEQUENCE [LARGE SCALE GENOMIC DNA]</scope>
    <source>
        <strain evidence="1 2">KM45013</strain>
    </source>
</reference>
<dbReference type="AlphaFoldDB" id="A0A1W7ADC4"/>
<dbReference type="KEGG" id="mcak:MCCS_14590"/>
<protein>
    <submittedName>
        <fullName evidence="1">Uncharacterized protein</fullName>
    </submittedName>
</protein>
<dbReference type="PROSITE" id="PS51257">
    <property type="entry name" value="PROKAR_LIPOPROTEIN"/>
    <property type="match status" value="1"/>
</dbReference>
<dbReference type="Proteomes" id="UP000194154">
    <property type="component" value="Chromosome"/>
</dbReference>
<dbReference type="RefSeq" id="WP_086042722.1">
    <property type="nucleotide sequence ID" value="NZ_CBCRZA010000002.1"/>
</dbReference>
<keyword evidence="2" id="KW-1185">Reference proteome</keyword>
<proteinExistence type="predicted"/>
<gene>
    <name evidence="1" type="ORF">MCCS_14590</name>
</gene>
<dbReference type="GeneID" id="35295570"/>
<dbReference type="STRING" id="1855823.MCCS_14590"/>
<evidence type="ECO:0000313" key="2">
    <source>
        <dbReference type="Proteomes" id="UP000194154"/>
    </source>
</evidence>
<accession>A0A1W7ADC4</accession>
<dbReference type="EMBL" id="CP021059">
    <property type="protein sequence ID" value="ARQ07100.1"/>
    <property type="molecule type" value="Genomic_DNA"/>
</dbReference>